<reference evidence="2 3" key="1">
    <citation type="submission" date="2016-02" db="EMBL/GenBank/DDBJ databases">
        <title>Genome analysis of coral dinoflagellate symbionts highlights evolutionary adaptations to a symbiotic lifestyle.</title>
        <authorList>
            <person name="Aranda M."/>
            <person name="Li Y."/>
            <person name="Liew Y.J."/>
            <person name="Baumgarten S."/>
            <person name="Simakov O."/>
            <person name="Wilson M."/>
            <person name="Piel J."/>
            <person name="Ashoor H."/>
            <person name="Bougouffa S."/>
            <person name="Bajic V.B."/>
            <person name="Ryu T."/>
            <person name="Ravasi T."/>
            <person name="Bayer T."/>
            <person name="Micklem G."/>
            <person name="Kim H."/>
            <person name="Bhak J."/>
            <person name="Lajeunesse T.C."/>
            <person name="Voolstra C.R."/>
        </authorList>
    </citation>
    <scope>NUCLEOTIDE SEQUENCE [LARGE SCALE GENOMIC DNA]</scope>
    <source>
        <strain evidence="2 3">CCMP2467</strain>
    </source>
</reference>
<evidence type="ECO:0000313" key="3">
    <source>
        <dbReference type="Proteomes" id="UP000186817"/>
    </source>
</evidence>
<dbReference type="OrthoDB" id="432171at2759"/>
<dbReference type="Proteomes" id="UP000186817">
    <property type="component" value="Unassembled WGS sequence"/>
</dbReference>
<evidence type="ECO:0000313" key="2">
    <source>
        <dbReference type="EMBL" id="OLQ00560.1"/>
    </source>
</evidence>
<dbReference type="AlphaFoldDB" id="A0A1Q9DZF8"/>
<name>A0A1Q9DZF8_SYMMI</name>
<keyword evidence="3" id="KW-1185">Reference proteome</keyword>
<feature type="compositionally biased region" description="Basic and acidic residues" evidence="1">
    <location>
        <begin position="78"/>
        <end position="96"/>
    </location>
</feature>
<comment type="caution">
    <text evidence="2">The sequence shown here is derived from an EMBL/GenBank/DDBJ whole genome shotgun (WGS) entry which is preliminary data.</text>
</comment>
<gene>
    <name evidence="2" type="ORF">AK812_SmicGene16776</name>
</gene>
<proteinExistence type="predicted"/>
<evidence type="ECO:0000256" key="1">
    <source>
        <dbReference type="SAM" id="MobiDB-lite"/>
    </source>
</evidence>
<accession>A0A1Q9DZF8</accession>
<sequence>MATVWEVVGGAERGGIIVRTGYDLSSDLADSRLATGSLVKAREKKLSDDDEVAFRRYTEKFGECYSRKAFPWFNPKPAPEEKKLSTEAHETEQQLA</sequence>
<organism evidence="2 3">
    <name type="scientific">Symbiodinium microadriaticum</name>
    <name type="common">Dinoflagellate</name>
    <name type="synonym">Zooxanthella microadriatica</name>
    <dbReference type="NCBI Taxonomy" id="2951"/>
    <lineage>
        <taxon>Eukaryota</taxon>
        <taxon>Sar</taxon>
        <taxon>Alveolata</taxon>
        <taxon>Dinophyceae</taxon>
        <taxon>Suessiales</taxon>
        <taxon>Symbiodiniaceae</taxon>
        <taxon>Symbiodinium</taxon>
    </lineage>
</organism>
<dbReference type="EMBL" id="LSRX01000323">
    <property type="protein sequence ID" value="OLQ00560.1"/>
    <property type="molecule type" value="Genomic_DNA"/>
</dbReference>
<feature type="region of interest" description="Disordered" evidence="1">
    <location>
        <begin position="72"/>
        <end position="96"/>
    </location>
</feature>
<protein>
    <submittedName>
        <fullName evidence="2">Uncharacterized protein</fullName>
    </submittedName>
</protein>